<dbReference type="STRING" id="1477437.SAMN05444682_1102"/>
<reference evidence="1 2" key="1">
    <citation type="submission" date="2016-10" db="EMBL/GenBank/DDBJ databases">
        <authorList>
            <person name="de Groot N.N."/>
        </authorList>
    </citation>
    <scope>NUCLEOTIDE SEQUENCE [LARGE SCALE GENOMIC DNA]</scope>
    <source>
        <strain evidence="1 2">RK1</strain>
    </source>
</reference>
<proteinExistence type="predicted"/>
<dbReference type="AlphaFoldDB" id="A0A1I3RHW1"/>
<evidence type="ECO:0000313" key="1">
    <source>
        <dbReference type="EMBL" id="SFJ45868.1"/>
    </source>
</evidence>
<organism evidence="1 2">
    <name type="scientific">Parapedobacter indicus</name>
    <dbReference type="NCBI Taxonomy" id="1477437"/>
    <lineage>
        <taxon>Bacteria</taxon>
        <taxon>Pseudomonadati</taxon>
        <taxon>Bacteroidota</taxon>
        <taxon>Sphingobacteriia</taxon>
        <taxon>Sphingobacteriales</taxon>
        <taxon>Sphingobacteriaceae</taxon>
        <taxon>Parapedobacter</taxon>
    </lineage>
</organism>
<accession>A0A1I3RHW1</accession>
<dbReference type="Proteomes" id="UP000198670">
    <property type="component" value="Unassembled WGS sequence"/>
</dbReference>
<evidence type="ECO:0000313" key="2">
    <source>
        <dbReference type="Proteomes" id="UP000198670"/>
    </source>
</evidence>
<keyword evidence="2" id="KW-1185">Reference proteome</keyword>
<gene>
    <name evidence="1" type="ORF">SAMN05444682_1102</name>
</gene>
<protein>
    <submittedName>
        <fullName evidence="1">Uncharacterized protein</fullName>
    </submittedName>
</protein>
<name>A0A1I3RHW1_9SPHI</name>
<dbReference type="EMBL" id="FOQO01000010">
    <property type="protein sequence ID" value="SFJ45868.1"/>
    <property type="molecule type" value="Genomic_DNA"/>
</dbReference>
<sequence>MVVGTKEAFSKMLEERGVYKKLGVDRRTVSGWKSYLRSGKSLSLDKMEEMLIRYGATVISEKIWKLD</sequence>